<evidence type="ECO:0000313" key="4">
    <source>
        <dbReference type="Proteomes" id="UP001595892"/>
    </source>
</evidence>
<proteinExistence type="predicted"/>
<protein>
    <submittedName>
        <fullName evidence="3">Ankyrin repeat domain-containing protein</fullName>
    </submittedName>
</protein>
<dbReference type="Pfam" id="PF12796">
    <property type="entry name" value="Ank_2"/>
    <property type="match status" value="1"/>
</dbReference>
<dbReference type="RefSeq" id="WP_377002873.1">
    <property type="nucleotide sequence ID" value="NZ_JBHSGG010000002.1"/>
</dbReference>
<dbReference type="SMART" id="SM00248">
    <property type="entry name" value="ANK"/>
    <property type="match status" value="2"/>
</dbReference>
<keyword evidence="2" id="KW-0732">Signal</keyword>
<dbReference type="PROSITE" id="PS50088">
    <property type="entry name" value="ANK_REPEAT"/>
    <property type="match status" value="1"/>
</dbReference>
<evidence type="ECO:0000313" key="3">
    <source>
        <dbReference type="EMBL" id="MFC4726909.1"/>
    </source>
</evidence>
<accession>A0ABV9NHH1</accession>
<sequence>MKRVFGVRCAAAWCLAVLVVLPLPAVGDENALDPGLMDAIADRDCAAVEARLVDGASATGTFEDYMRLQHLPVLFMAVSSGDACIIRSLIRHGAEVDVAFPDDYLPVMPLISPLTLAIRAGNPEIVEVLLEAGAHPGLVDREGNDLIPHYIEDLRRWHEPDTVARIGGLLEKASR</sequence>
<name>A0ABV9NHH1_9GAMM</name>
<keyword evidence="4" id="KW-1185">Reference proteome</keyword>
<feature type="signal peptide" evidence="2">
    <location>
        <begin position="1"/>
        <end position="27"/>
    </location>
</feature>
<reference evidence="4" key="1">
    <citation type="journal article" date="2019" name="Int. J. Syst. Evol. Microbiol.">
        <title>The Global Catalogue of Microorganisms (GCM) 10K type strain sequencing project: providing services to taxonomists for standard genome sequencing and annotation.</title>
        <authorList>
            <consortium name="The Broad Institute Genomics Platform"/>
            <consortium name="The Broad Institute Genome Sequencing Center for Infectious Disease"/>
            <person name="Wu L."/>
            <person name="Ma J."/>
        </authorList>
    </citation>
    <scope>NUCLEOTIDE SEQUENCE [LARGE SCALE GENOMIC DNA]</scope>
    <source>
        <strain evidence="4">CGMCC 1.13574</strain>
    </source>
</reference>
<dbReference type="PROSITE" id="PS50297">
    <property type="entry name" value="ANK_REP_REGION"/>
    <property type="match status" value="1"/>
</dbReference>
<evidence type="ECO:0000256" key="1">
    <source>
        <dbReference type="PROSITE-ProRule" id="PRU00023"/>
    </source>
</evidence>
<keyword evidence="1" id="KW-0040">ANK repeat</keyword>
<gene>
    <name evidence="3" type="ORF">ACFO3Q_01780</name>
</gene>
<organism evidence="3 4">
    <name type="scientific">Coralloluteibacterium thermophilum</name>
    <dbReference type="NCBI Taxonomy" id="2707049"/>
    <lineage>
        <taxon>Bacteria</taxon>
        <taxon>Pseudomonadati</taxon>
        <taxon>Pseudomonadota</taxon>
        <taxon>Gammaproteobacteria</taxon>
        <taxon>Lysobacterales</taxon>
        <taxon>Lysobacteraceae</taxon>
        <taxon>Coralloluteibacterium</taxon>
    </lineage>
</organism>
<dbReference type="InterPro" id="IPR036770">
    <property type="entry name" value="Ankyrin_rpt-contain_sf"/>
</dbReference>
<comment type="caution">
    <text evidence="3">The sequence shown here is derived from an EMBL/GenBank/DDBJ whole genome shotgun (WGS) entry which is preliminary data.</text>
</comment>
<evidence type="ECO:0000256" key="2">
    <source>
        <dbReference type="SAM" id="SignalP"/>
    </source>
</evidence>
<dbReference type="InterPro" id="IPR002110">
    <property type="entry name" value="Ankyrin_rpt"/>
</dbReference>
<dbReference type="SUPFAM" id="SSF48403">
    <property type="entry name" value="Ankyrin repeat"/>
    <property type="match status" value="1"/>
</dbReference>
<dbReference type="EMBL" id="JBHSGG010000002">
    <property type="protein sequence ID" value="MFC4726909.1"/>
    <property type="molecule type" value="Genomic_DNA"/>
</dbReference>
<dbReference type="Gene3D" id="1.25.40.20">
    <property type="entry name" value="Ankyrin repeat-containing domain"/>
    <property type="match status" value="1"/>
</dbReference>
<feature type="chain" id="PRO_5045770697" evidence="2">
    <location>
        <begin position="28"/>
        <end position="175"/>
    </location>
</feature>
<dbReference type="Proteomes" id="UP001595892">
    <property type="component" value="Unassembled WGS sequence"/>
</dbReference>
<feature type="repeat" description="ANK" evidence="1">
    <location>
        <begin position="112"/>
        <end position="141"/>
    </location>
</feature>